<reference evidence="2" key="1">
    <citation type="submission" date="2022-07" db="EMBL/GenBank/DDBJ databases">
        <title>Genome Sequence of Agrocybe chaxingu.</title>
        <authorList>
            <person name="Buettner E."/>
        </authorList>
    </citation>
    <scope>NUCLEOTIDE SEQUENCE</scope>
    <source>
        <strain evidence="2">MP-N11</strain>
    </source>
</reference>
<sequence length="405" mass="44340">MQTDSASLLSYASSDDATLHSPDLALLSSAPRYLNKDPYFFERKSLPTLPSEAKTAKWVAYDPYAAEHVPTSNPRHFKPQLAVVDDRLDSAFTSLQQPFTTTTQLEMVLGPDNAPHSTEIETIPCAGVRIPYGPLSGLMGWRLVVRHHREPEEKCSWWSGNTTAARRRRRNSSALLPLPALTDPSSSYPYYQQMSQNPLATVSSVTLPITYNPGGDNASTLHRRPNSDMALMRQPEPHPRTATLPRNAGSHPVHTSPLRTTPTAVTVNFILDTGLPYSIISRDTLLALGFTPSQVLELNPHSHLSSSRKCGEDEEPATVTLSVQGVRTQLQIARPGEASRLGVQFLRDASASVFFPISGDGVGPVLYAESARMFKDVPKTIHSVPYGGHGKMTLPQRVRALFGLA</sequence>
<name>A0A9W8JWR4_9AGAR</name>
<dbReference type="EMBL" id="JANKHO010000960">
    <property type="protein sequence ID" value="KAJ3504798.1"/>
    <property type="molecule type" value="Genomic_DNA"/>
</dbReference>
<keyword evidence="3" id="KW-1185">Reference proteome</keyword>
<evidence type="ECO:0000313" key="3">
    <source>
        <dbReference type="Proteomes" id="UP001148786"/>
    </source>
</evidence>
<feature type="region of interest" description="Disordered" evidence="1">
    <location>
        <begin position="233"/>
        <end position="259"/>
    </location>
</feature>
<dbReference type="AlphaFoldDB" id="A0A9W8JWR4"/>
<gene>
    <name evidence="2" type="ORF">NLJ89_g7751</name>
</gene>
<organism evidence="2 3">
    <name type="scientific">Agrocybe chaxingu</name>
    <dbReference type="NCBI Taxonomy" id="84603"/>
    <lineage>
        <taxon>Eukaryota</taxon>
        <taxon>Fungi</taxon>
        <taxon>Dikarya</taxon>
        <taxon>Basidiomycota</taxon>
        <taxon>Agaricomycotina</taxon>
        <taxon>Agaricomycetes</taxon>
        <taxon>Agaricomycetidae</taxon>
        <taxon>Agaricales</taxon>
        <taxon>Agaricineae</taxon>
        <taxon>Strophariaceae</taxon>
        <taxon>Agrocybe</taxon>
    </lineage>
</organism>
<evidence type="ECO:0000313" key="2">
    <source>
        <dbReference type="EMBL" id="KAJ3504798.1"/>
    </source>
</evidence>
<accession>A0A9W8JWR4</accession>
<evidence type="ECO:0000256" key="1">
    <source>
        <dbReference type="SAM" id="MobiDB-lite"/>
    </source>
</evidence>
<comment type="caution">
    <text evidence="2">The sequence shown here is derived from an EMBL/GenBank/DDBJ whole genome shotgun (WGS) entry which is preliminary data.</text>
</comment>
<dbReference type="Proteomes" id="UP001148786">
    <property type="component" value="Unassembled WGS sequence"/>
</dbReference>
<protein>
    <submittedName>
        <fullName evidence="2">Uncharacterized protein</fullName>
    </submittedName>
</protein>
<proteinExistence type="predicted"/>
<dbReference type="OrthoDB" id="9450131at2759"/>